<name>A0A1Y6D7A7_9GAMM</name>
<dbReference type="Proteomes" id="UP000192923">
    <property type="component" value="Unassembled WGS sequence"/>
</dbReference>
<feature type="region of interest" description="Disordered" evidence="1">
    <location>
        <begin position="41"/>
        <end position="62"/>
    </location>
</feature>
<feature type="compositionally biased region" description="Polar residues" evidence="1">
    <location>
        <begin position="51"/>
        <end position="62"/>
    </location>
</feature>
<keyword evidence="2" id="KW-0732">Signal</keyword>
<sequence length="94" mass="9696">MKALFIFALALIASTAHAGCARTATGKVVCGNGDESASYNPNTGVARKSEVNSNGVRTYESSTGAEAKTKNGMGVYRAPSGKTCVKGRYNQGCN</sequence>
<dbReference type="AlphaFoldDB" id="A0A1Y6D7A7"/>
<proteinExistence type="predicted"/>
<evidence type="ECO:0000313" key="4">
    <source>
        <dbReference type="Proteomes" id="UP000192923"/>
    </source>
</evidence>
<evidence type="ECO:0000256" key="2">
    <source>
        <dbReference type="SAM" id="SignalP"/>
    </source>
</evidence>
<feature type="chain" id="PRO_5013391677" description="Lipoprotein" evidence="2">
    <location>
        <begin position="19"/>
        <end position="94"/>
    </location>
</feature>
<dbReference type="EMBL" id="FXAM01000001">
    <property type="protein sequence ID" value="SMF96673.1"/>
    <property type="molecule type" value="Genomic_DNA"/>
</dbReference>
<accession>A0A1Y6D7A7</accession>
<evidence type="ECO:0000256" key="1">
    <source>
        <dbReference type="SAM" id="MobiDB-lite"/>
    </source>
</evidence>
<gene>
    <name evidence="3" type="ORF">SAMN02949497_4079</name>
</gene>
<feature type="signal peptide" evidence="2">
    <location>
        <begin position="1"/>
        <end position="18"/>
    </location>
</feature>
<evidence type="ECO:0008006" key="5">
    <source>
        <dbReference type="Google" id="ProtNLM"/>
    </source>
</evidence>
<dbReference type="RefSeq" id="WP_085215535.1">
    <property type="nucleotide sequence ID" value="NZ_FXAM01000001.1"/>
</dbReference>
<evidence type="ECO:0000313" key="3">
    <source>
        <dbReference type="EMBL" id="SMF96673.1"/>
    </source>
</evidence>
<keyword evidence="4" id="KW-1185">Reference proteome</keyword>
<protein>
    <recommendedName>
        <fullName evidence="5">Lipoprotein</fullName>
    </recommendedName>
</protein>
<reference evidence="3 4" key="1">
    <citation type="submission" date="2016-12" db="EMBL/GenBank/DDBJ databases">
        <authorList>
            <person name="Song W.-J."/>
            <person name="Kurnit D.M."/>
        </authorList>
    </citation>
    <scope>NUCLEOTIDE SEQUENCE [LARGE SCALE GENOMIC DNA]</scope>
    <source>
        <strain evidence="3 4">175</strain>
    </source>
</reference>
<organism evidence="3 4">
    <name type="scientific">Methylomagnum ishizawai</name>
    <dbReference type="NCBI Taxonomy" id="1760988"/>
    <lineage>
        <taxon>Bacteria</taxon>
        <taxon>Pseudomonadati</taxon>
        <taxon>Pseudomonadota</taxon>
        <taxon>Gammaproteobacteria</taxon>
        <taxon>Methylococcales</taxon>
        <taxon>Methylococcaceae</taxon>
        <taxon>Methylomagnum</taxon>
    </lineage>
</organism>